<dbReference type="Proteomes" id="UP001595617">
    <property type="component" value="Unassembled WGS sequence"/>
</dbReference>
<dbReference type="SUPFAM" id="SSF54593">
    <property type="entry name" value="Glyoxalase/Bleomycin resistance protein/Dihydroxybiphenyl dioxygenase"/>
    <property type="match status" value="1"/>
</dbReference>
<comment type="caution">
    <text evidence="2">The sequence shown here is derived from an EMBL/GenBank/DDBJ whole genome shotgun (WGS) entry which is preliminary data.</text>
</comment>
<dbReference type="RefSeq" id="WP_380693716.1">
    <property type="nucleotide sequence ID" value="NZ_JBHRYR010000002.1"/>
</dbReference>
<evidence type="ECO:0000313" key="3">
    <source>
        <dbReference type="Proteomes" id="UP001595617"/>
    </source>
</evidence>
<dbReference type="InterPro" id="IPR004360">
    <property type="entry name" value="Glyas_Fos-R_dOase_dom"/>
</dbReference>
<dbReference type="EMBL" id="JBHRYR010000002">
    <property type="protein sequence ID" value="MFC3852036.1"/>
    <property type="molecule type" value="Genomic_DNA"/>
</dbReference>
<dbReference type="PANTHER" id="PTHR33993:SF1">
    <property type="entry name" value="GLYOXALASE FAMILY PROTEIN"/>
    <property type="match status" value="1"/>
</dbReference>
<gene>
    <name evidence="2" type="ORF">ACFOOG_04230</name>
</gene>
<evidence type="ECO:0000313" key="2">
    <source>
        <dbReference type="EMBL" id="MFC3852036.1"/>
    </source>
</evidence>
<protein>
    <submittedName>
        <fullName evidence="2">VOC family protein</fullName>
    </submittedName>
</protein>
<dbReference type="InterPro" id="IPR029068">
    <property type="entry name" value="Glyas_Bleomycin-R_OHBP_Dase"/>
</dbReference>
<reference evidence="3" key="1">
    <citation type="journal article" date="2019" name="Int. J. Syst. Evol. Microbiol.">
        <title>The Global Catalogue of Microorganisms (GCM) 10K type strain sequencing project: providing services to taxonomists for standard genome sequencing and annotation.</title>
        <authorList>
            <consortium name="The Broad Institute Genomics Platform"/>
            <consortium name="The Broad Institute Genome Sequencing Center for Infectious Disease"/>
            <person name="Wu L."/>
            <person name="Ma J."/>
        </authorList>
    </citation>
    <scope>NUCLEOTIDE SEQUENCE [LARGE SCALE GENOMIC DNA]</scope>
    <source>
        <strain evidence="3">IBRC 10765</strain>
    </source>
</reference>
<organism evidence="2 3">
    <name type="scientific">Saccharospirillum mangrovi</name>
    <dbReference type="NCBI Taxonomy" id="2161747"/>
    <lineage>
        <taxon>Bacteria</taxon>
        <taxon>Pseudomonadati</taxon>
        <taxon>Pseudomonadota</taxon>
        <taxon>Gammaproteobacteria</taxon>
        <taxon>Oceanospirillales</taxon>
        <taxon>Saccharospirillaceae</taxon>
        <taxon>Saccharospirillum</taxon>
    </lineage>
</organism>
<dbReference type="InterPro" id="IPR037523">
    <property type="entry name" value="VOC_core"/>
</dbReference>
<dbReference type="PROSITE" id="PS51819">
    <property type="entry name" value="VOC"/>
    <property type="match status" value="1"/>
</dbReference>
<feature type="domain" description="VOC" evidence="1">
    <location>
        <begin position="5"/>
        <end position="115"/>
    </location>
</feature>
<accession>A0ABV7ZV76</accession>
<name>A0ABV7ZV76_9GAMM</name>
<dbReference type="CDD" id="cd07247">
    <property type="entry name" value="SgaA_N_like"/>
    <property type="match status" value="1"/>
</dbReference>
<dbReference type="InterPro" id="IPR052164">
    <property type="entry name" value="Anthracycline_SecMetBiosynth"/>
</dbReference>
<dbReference type="PANTHER" id="PTHR33993">
    <property type="entry name" value="GLYOXALASE-RELATED"/>
    <property type="match status" value="1"/>
</dbReference>
<dbReference type="Gene3D" id="3.10.180.10">
    <property type="entry name" value="2,3-Dihydroxybiphenyl 1,2-Dioxygenase, domain 1"/>
    <property type="match status" value="1"/>
</dbReference>
<proteinExistence type="predicted"/>
<dbReference type="Pfam" id="PF00903">
    <property type="entry name" value="Glyoxalase"/>
    <property type="match status" value="1"/>
</dbReference>
<keyword evidence="3" id="KW-1185">Reference proteome</keyword>
<evidence type="ECO:0000259" key="1">
    <source>
        <dbReference type="PROSITE" id="PS51819"/>
    </source>
</evidence>
<sequence>MASEKINYIEIPASNLEGTKQFFADAFGWTFEDYGPDYAAIIDAGLDGGFFRSELVAHTATGSALVVLRSVDLEASLEKVQQAGGDILQPIFSFPGGRRFHFTDPSGNEYAVWSD</sequence>